<proteinExistence type="predicted"/>
<evidence type="ECO:0000256" key="1">
    <source>
        <dbReference type="SAM" id="Coils"/>
    </source>
</evidence>
<accession>A0A430AG75</accession>
<organism evidence="3 4">
    <name type="scientific">Vagococcus entomophilus</name>
    <dbReference type="NCBI Taxonomy" id="1160095"/>
    <lineage>
        <taxon>Bacteria</taxon>
        <taxon>Bacillati</taxon>
        <taxon>Bacillota</taxon>
        <taxon>Bacilli</taxon>
        <taxon>Lactobacillales</taxon>
        <taxon>Enterococcaceae</taxon>
        <taxon>Vagococcus</taxon>
    </lineage>
</organism>
<dbReference type="AlphaFoldDB" id="A0A430AG75"/>
<feature type="region of interest" description="Disordered" evidence="2">
    <location>
        <begin position="355"/>
        <end position="401"/>
    </location>
</feature>
<keyword evidence="1" id="KW-0175">Coiled coil</keyword>
<evidence type="ECO:0000313" key="3">
    <source>
        <dbReference type="EMBL" id="RSU06883.1"/>
    </source>
</evidence>
<name>A0A430AG75_9ENTE</name>
<protein>
    <submittedName>
        <fullName evidence="3">Uncharacterized protein</fullName>
    </submittedName>
</protein>
<reference evidence="3 4" key="1">
    <citation type="submission" date="2017-05" db="EMBL/GenBank/DDBJ databases">
        <title>Vagococcus spp. assemblies.</title>
        <authorList>
            <person name="Gulvik C.A."/>
        </authorList>
    </citation>
    <scope>NUCLEOTIDE SEQUENCE [LARGE SCALE GENOMIC DNA]</scope>
    <source>
        <strain evidence="3 4">DSM 24756</strain>
    </source>
</reference>
<evidence type="ECO:0000256" key="2">
    <source>
        <dbReference type="SAM" id="MobiDB-lite"/>
    </source>
</evidence>
<dbReference type="EMBL" id="NGJZ01000002">
    <property type="protein sequence ID" value="RSU06883.1"/>
    <property type="molecule type" value="Genomic_DNA"/>
</dbReference>
<sequence length="401" mass="46513">MKQQVEQLNEFHQNLQKQADAIWLLEAQKKLIPYFSYKQEKNILDTIEKKWSQELTNKNAQYTKSAKELNNQIHHIRKNNFYYTGEQVEICLEKLREISDFEVSIAVKRSSPQLYTQLNQHFNEQIPSKFASLKTQLEGMMKNTLDVDSPSNYYLVKQLNHWLDSKHALESSPTLKSQVNEKTNIFSPFLELDSLTESHLKNELQLYSGTRLNLYREILGEKLIDIQKLEEKIATLKHSANQIFNPSPTSRIIATRNWQTIGDLQLLGDQNVTALIKAHLFQLAEKSKQLSLSPKLEPRVDKALIFYGSDNQTKTTSDLSSIRKEYFIKQYEPLTTELKHKLSKKLALEQSQDLKYGSAKKSTPKKKVEELKKRSMAGISINKVNPPSKTKKKVLHLAPWR</sequence>
<dbReference type="RefSeq" id="WP_126823945.1">
    <property type="nucleotide sequence ID" value="NZ_JBHLWU010000002.1"/>
</dbReference>
<feature type="coiled-coil region" evidence="1">
    <location>
        <begin position="52"/>
        <end position="79"/>
    </location>
</feature>
<dbReference type="Proteomes" id="UP000288669">
    <property type="component" value="Unassembled WGS sequence"/>
</dbReference>
<evidence type="ECO:0000313" key="4">
    <source>
        <dbReference type="Proteomes" id="UP000288669"/>
    </source>
</evidence>
<comment type="caution">
    <text evidence="3">The sequence shown here is derived from an EMBL/GenBank/DDBJ whole genome shotgun (WGS) entry which is preliminary data.</text>
</comment>
<keyword evidence="4" id="KW-1185">Reference proteome</keyword>
<gene>
    <name evidence="3" type="ORF">CBF30_06380</name>
</gene>